<protein>
    <recommendedName>
        <fullName evidence="6">Bestrophin homolog</fullName>
    </recommendedName>
</protein>
<reference evidence="8 9" key="1">
    <citation type="submission" date="2017-06" db="EMBL/GenBank/DDBJ databases">
        <title>A platform for efficient transgenesis in Macrostomum lignano, a flatworm model organism for stem cell research.</title>
        <authorList>
            <person name="Berezikov E."/>
        </authorList>
    </citation>
    <scope>NUCLEOTIDE SEQUENCE [LARGE SCALE GENOMIC DNA]</scope>
    <source>
        <strain evidence="8">DV1</strain>
        <tissue evidence="8">Whole organism</tissue>
    </source>
</reference>
<dbReference type="OrthoDB" id="201595at2759"/>
<dbReference type="STRING" id="282301.A0A267GT27"/>
<keyword evidence="6" id="KW-0868">Chloride</keyword>
<proteinExistence type="inferred from homology"/>
<keyword evidence="6" id="KW-0869">Chloride channel</keyword>
<comment type="function">
    <text evidence="6">Forms chloride channels.</text>
</comment>
<dbReference type="InterPro" id="IPR021134">
    <property type="entry name" value="Bestrophin-like"/>
</dbReference>
<dbReference type="EMBL" id="NIVC01000186">
    <property type="protein sequence ID" value="PAA88452.1"/>
    <property type="molecule type" value="Genomic_DNA"/>
</dbReference>
<evidence type="ECO:0000313" key="8">
    <source>
        <dbReference type="EMBL" id="PAA88452.1"/>
    </source>
</evidence>
<feature type="compositionally biased region" description="Basic residues" evidence="7">
    <location>
        <begin position="252"/>
        <end position="266"/>
    </location>
</feature>
<sequence>LVTCPTSALWNEPCKKLIYRCLLSRSQQTTQTKLCCAFQVVIIAVYSYFLLQLFSAQFIRAPLTEETAMGAVNRSCGCSKPDSTIDFFVPIFTIFQFLFLMGWLKVAMCVMNPFGDDDEDFQTSEILDYNLEISRRSASADEMMFPFDFKLPDMKTKPQPQAEADNLPEFLARMSIEMERTHRELLVEMSEPVGLTRVGISGGVIGGGGGGCCCWGDEGQDESFIHSYSRDVVAMDMDSRQPQLEVADGRVNRSKRTQKRRQRRSKNCCGVGGGGADEIGNDGDDGDGCGAAAFVAKNCHASVAAASSSGVSWDRQGPAVV</sequence>
<feature type="transmembrane region" description="Helical" evidence="6">
    <location>
        <begin position="87"/>
        <end position="104"/>
    </location>
</feature>
<keyword evidence="6" id="KW-0406">Ion transport</keyword>
<keyword evidence="6" id="KW-1003">Cell membrane</keyword>
<keyword evidence="6" id="KW-0813">Transport</keyword>
<comment type="caution">
    <text evidence="8">The sequence shown here is derived from an EMBL/GenBank/DDBJ whole genome shotgun (WGS) entry which is preliminary data.</text>
</comment>
<gene>
    <name evidence="8" type="ORF">BOX15_Mlig016098g1</name>
</gene>
<dbReference type="GO" id="GO:0005254">
    <property type="term" value="F:chloride channel activity"/>
    <property type="evidence" value="ECO:0007669"/>
    <property type="project" value="UniProtKB-KW"/>
</dbReference>
<name>A0A267GT27_9PLAT</name>
<keyword evidence="6" id="KW-0407">Ion channel</keyword>
<accession>A0A267GT27</accession>
<comment type="similarity">
    <text evidence="5 6">Belongs to the anion channel-forming bestrophin (TC 1.A.46) family. Calcium-sensitive chloride channel subfamily.</text>
</comment>
<dbReference type="GO" id="GO:0005886">
    <property type="term" value="C:plasma membrane"/>
    <property type="evidence" value="ECO:0007669"/>
    <property type="project" value="UniProtKB-SubCell"/>
</dbReference>
<keyword evidence="2 6" id="KW-0812">Transmembrane</keyword>
<evidence type="ECO:0000313" key="9">
    <source>
        <dbReference type="Proteomes" id="UP000215902"/>
    </source>
</evidence>
<evidence type="ECO:0000256" key="7">
    <source>
        <dbReference type="SAM" id="MobiDB-lite"/>
    </source>
</evidence>
<feature type="non-terminal residue" evidence="8">
    <location>
        <position position="1"/>
    </location>
</feature>
<dbReference type="Pfam" id="PF01062">
    <property type="entry name" value="Bestrophin"/>
    <property type="match status" value="1"/>
</dbReference>
<evidence type="ECO:0000256" key="3">
    <source>
        <dbReference type="ARBA" id="ARBA00022989"/>
    </source>
</evidence>
<organism evidence="8 9">
    <name type="scientific">Macrostomum lignano</name>
    <dbReference type="NCBI Taxonomy" id="282301"/>
    <lineage>
        <taxon>Eukaryota</taxon>
        <taxon>Metazoa</taxon>
        <taxon>Spiralia</taxon>
        <taxon>Lophotrochozoa</taxon>
        <taxon>Platyhelminthes</taxon>
        <taxon>Rhabditophora</taxon>
        <taxon>Macrostomorpha</taxon>
        <taxon>Macrostomida</taxon>
        <taxon>Macrostomidae</taxon>
        <taxon>Macrostomum</taxon>
    </lineage>
</organism>
<dbReference type="Proteomes" id="UP000215902">
    <property type="component" value="Unassembled WGS sequence"/>
</dbReference>
<dbReference type="InterPro" id="IPR000615">
    <property type="entry name" value="Bestrophin"/>
</dbReference>
<keyword evidence="3 6" id="KW-1133">Transmembrane helix</keyword>
<dbReference type="GO" id="GO:0034707">
    <property type="term" value="C:chloride channel complex"/>
    <property type="evidence" value="ECO:0007669"/>
    <property type="project" value="UniProtKB-KW"/>
</dbReference>
<dbReference type="PANTHER" id="PTHR10736">
    <property type="entry name" value="BESTROPHIN"/>
    <property type="match status" value="1"/>
</dbReference>
<comment type="subcellular location">
    <subcellularLocation>
        <location evidence="6">Cell membrane</location>
        <topology evidence="6">Multi-pass membrane protein</topology>
    </subcellularLocation>
    <subcellularLocation>
        <location evidence="1">Membrane</location>
    </subcellularLocation>
</comment>
<evidence type="ECO:0000256" key="6">
    <source>
        <dbReference type="RuleBase" id="RU363126"/>
    </source>
</evidence>
<feature type="region of interest" description="Disordered" evidence="7">
    <location>
        <begin position="250"/>
        <end position="269"/>
    </location>
</feature>
<feature type="transmembrane region" description="Helical" evidence="6">
    <location>
        <begin position="34"/>
        <end position="54"/>
    </location>
</feature>
<keyword evidence="9" id="KW-1185">Reference proteome</keyword>
<evidence type="ECO:0000256" key="4">
    <source>
        <dbReference type="ARBA" id="ARBA00023136"/>
    </source>
</evidence>
<evidence type="ECO:0000256" key="1">
    <source>
        <dbReference type="ARBA" id="ARBA00004370"/>
    </source>
</evidence>
<evidence type="ECO:0000256" key="5">
    <source>
        <dbReference type="ARBA" id="ARBA00034769"/>
    </source>
</evidence>
<keyword evidence="4 6" id="KW-0472">Membrane</keyword>
<evidence type="ECO:0000256" key="2">
    <source>
        <dbReference type="ARBA" id="ARBA00022692"/>
    </source>
</evidence>
<dbReference type="AlphaFoldDB" id="A0A267GT27"/>